<dbReference type="Proteomes" id="UP000007177">
    <property type="component" value="Chromosome"/>
</dbReference>
<organism evidence="1 2">
    <name type="scientific">Acetobacterium woodii (strain ATCC 29683 / DSM 1030 / JCM 2381 / KCTC 1655 / WB1)</name>
    <dbReference type="NCBI Taxonomy" id="931626"/>
    <lineage>
        <taxon>Bacteria</taxon>
        <taxon>Bacillati</taxon>
        <taxon>Bacillota</taxon>
        <taxon>Clostridia</taxon>
        <taxon>Eubacteriales</taxon>
        <taxon>Eubacteriaceae</taxon>
        <taxon>Acetobacterium</taxon>
    </lineage>
</organism>
<dbReference type="EMBL" id="CP002987">
    <property type="protein sequence ID" value="AFA50162.1"/>
    <property type="molecule type" value="Genomic_DNA"/>
</dbReference>
<accession>H6LBN9</accession>
<proteinExistence type="predicted"/>
<dbReference type="HOGENOM" id="CLU_2461983_0_0_9"/>
<protein>
    <submittedName>
        <fullName evidence="1">Uncharacterized protein</fullName>
    </submittedName>
</protein>
<name>H6LBN9_ACEWD</name>
<evidence type="ECO:0000313" key="2">
    <source>
        <dbReference type="Proteomes" id="UP000007177"/>
    </source>
</evidence>
<reference evidence="1 2" key="2">
    <citation type="journal article" date="2012" name="PLoS ONE">
        <title>An ancient pathway combining carbon dioxide fixation with the generation and utilization of a sodium ion gradient for ATP synthesis.</title>
        <authorList>
            <person name="Poehlein A."/>
            <person name="Schmidt S."/>
            <person name="Kaster A.K."/>
            <person name="Goenrich M."/>
            <person name="Vollmers J."/>
            <person name="Thurmer A."/>
            <person name="Bertsch J."/>
            <person name="Schuchmann K."/>
            <person name="Voigt B."/>
            <person name="Hecker M."/>
            <person name="Daniel R."/>
            <person name="Thauer R.K."/>
            <person name="Gottschalk G."/>
            <person name="Muller V."/>
        </authorList>
    </citation>
    <scope>NUCLEOTIDE SEQUENCE [LARGE SCALE GENOMIC DNA]</scope>
    <source>
        <strain evidence="2">ATCC 29683 / DSM 1030 / JCM 2381 / KCTC 1655 / WB1</strain>
    </source>
</reference>
<dbReference type="RefSeq" id="WP_014357755.1">
    <property type="nucleotide sequence ID" value="NC_016894.1"/>
</dbReference>
<evidence type="ECO:0000313" key="1">
    <source>
        <dbReference type="EMBL" id="AFA50162.1"/>
    </source>
</evidence>
<sequence>MSKENTVVELSDVELVNVSGGVTGSSEVTKKDYICPNCFWHFSEDINTGFTGICPKCQYDCNSPGQKHPEPGQQDRLQLEQLAQVFLD</sequence>
<dbReference type="KEGG" id="awo:Awo_c34360"/>
<dbReference type="OrthoDB" id="9813321at2"/>
<reference evidence="2" key="1">
    <citation type="submission" date="2011-07" db="EMBL/GenBank/DDBJ databases">
        <title>Complete genome sequence of Acetobacterium woodii.</title>
        <authorList>
            <person name="Poehlein A."/>
            <person name="Schmidt S."/>
            <person name="Kaster A.-K."/>
            <person name="Goenrich M."/>
            <person name="Vollmers J."/>
            <person name="Thuermer A."/>
            <person name="Gottschalk G."/>
            <person name="Thauer R.K."/>
            <person name="Daniel R."/>
            <person name="Mueller V."/>
        </authorList>
    </citation>
    <scope>NUCLEOTIDE SEQUENCE [LARGE SCALE GENOMIC DNA]</scope>
    <source>
        <strain evidence="2">ATCC 29683 / DSM 1030 / JCM 2381 / KCTC 1655 / WB1</strain>
    </source>
</reference>
<keyword evidence="2" id="KW-1185">Reference proteome</keyword>
<dbReference type="AlphaFoldDB" id="H6LBN9"/>
<gene>
    <name evidence="1" type="ordered locus">Awo_c34360</name>
</gene>